<evidence type="ECO:0000313" key="1">
    <source>
        <dbReference type="EMBL" id="EGO62559.1"/>
    </source>
</evidence>
<name>F7NN25_9FIRM</name>
<dbReference type="STRING" id="1009370.ALO_17541"/>
<proteinExistence type="predicted"/>
<sequence>MVTQREQIKPAFKLKSKKAGFIGSYAGMIMPYSSSRQSLRD</sequence>
<protein>
    <submittedName>
        <fullName evidence="1">Uncharacterized protein</fullName>
    </submittedName>
</protein>
<accession>F7NN25</accession>
<evidence type="ECO:0000313" key="2">
    <source>
        <dbReference type="Proteomes" id="UP000003240"/>
    </source>
</evidence>
<gene>
    <name evidence="1" type="ORF">ALO_17541</name>
</gene>
<comment type="caution">
    <text evidence="1">The sequence shown here is derived from an EMBL/GenBank/DDBJ whole genome shotgun (WGS) entry which is preliminary data.</text>
</comment>
<dbReference type="Proteomes" id="UP000003240">
    <property type="component" value="Unassembled WGS sequence"/>
</dbReference>
<reference evidence="1 2" key="1">
    <citation type="journal article" date="2011" name="EMBO J.">
        <title>Structural diversity of bacterial flagellar motors.</title>
        <authorList>
            <person name="Chen S."/>
            <person name="Beeby M."/>
            <person name="Murphy G.E."/>
            <person name="Leadbetter J.R."/>
            <person name="Hendrixson D.R."/>
            <person name="Briegel A."/>
            <person name="Li Z."/>
            <person name="Shi J."/>
            <person name="Tocheva E.I."/>
            <person name="Muller A."/>
            <person name="Dobro M.J."/>
            <person name="Jensen G.J."/>
        </authorList>
    </citation>
    <scope>NUCLEOTIDE SEQUENCE [LARGE SCALE GENOMIC DNA]</scope>
    <source>
        <strain evidence="1 2">DSM 6540</strain>
    </source>
</reference>
<dbReference type="AlphaFoldDB" id="F7NN25"/>
<keyword evidence="2" id="KW-1185">Reference proteome</keyword>
<organism evidence="1 2">
    <name type="scientific">Acetonema longum DSM 6540</name>
    <dbReference type="NCBI Taxonomy" id="1009370"/>
    <lineage>
        <taxon>Bacteria</taxon>
        <taxon>Bacillati</taxon>
        <taxon>Bacillota</taxon>
        <taxon>Negativicutes</taxon>
        <taxon>Acetonemataceae</taxon>
        <taxon>Acetonema</taxon>
    </lineage>
</organism>
<dbReference type="EMBL" id="AFGF01000198">
    <property type="protein sequence ID" value="EGO62559.1"/>
    <property type="molecule type" value="Genomic_DNA"/>
</dbReference>